<dbReference type="STRING" id="1085623.GNIT_0931"/>
<feature type="compositionally biased region" description="Polar residues" evidence="1">
    <location>
        <begin position="70"/>
        <end position="80"/>
    </location>
</feature>
<keyword evidence="2" id="KW-0732">Signal</keyword>
<dbReference type="KEGG" id="gni:GNIT_0931"/>
<name>G4QFX8_GLANF</name>
<evidence type="ECO:0000256" key="1">
    <source>
        <dbReference type="SAM" id="MobiDB-lite"/>
    </source>
</evidence>
<feature type="chain" id="PRO_5003467247" evidence="2">
    <location>
        <begin position="27"/>
        <end position="517"/>
    </location>
</feature>
<gene>
    <name evidence="3" type="ordered locus">GNIT_0931</name>
</gene>
<dbReference type="Proteomes" id="UP000009282">
    <property type="component" value="Chromosome"/>
</dbReference>
<dbReference type="OrthoDB" id="9776599at2"/>
<accession>G4QFX8</accession>
<sequence>MKKLKTTLAAGISVALGITYATTILAQQTPVVSSLPVITDDCGETSCADRREFTVEQTLDLLSDAANRQSAMRANANSESSKNERNHGKGYGIGQNDNSTQVVYLNFDQSSPTFQAVVFGGVVGTFESYEYSQEERDEIQANIADRYEGFDVEFTQEQPTDGDFSTLNFECQQGGCIDFTAGILFGRAQSIDIRNENRNDSAFVDANLWQVFAELDPSGGLLSNFSGIPINDGNVDAALSQAVVNQASNTGAHELGHNLGLRHHDSFGAPGDGVTPGTGDFFPVFDGPLAALESFDHTMASGASVGTGFADSTVDLRFFSERSALKLAANQRPLILQEQDVTGGNQKVKFRRVLAPNTIDSGENAEGKLELLEARIEGSIDIAGEVDSYRFKAKAGQFLNAEFFGFDTVPTKLAQEADFVIGALALYYVEEDGSLTLVRQNFQNFEGFDALLVDAPLEKDGEYVLQVLSPDLLRLNPDLFISLDATGNGQFRSGNYEVSMYVTNGRPGKGVPRVPGA</sequence>
<evidence type="ECO:0000313" key="4">
    <source>
        <dbReference type="Proteomes" id="UP000009282"/>
    </source>
</evidence>
<dbReference type="AlphaFoldDB" id="G4QFX8"/>
<organism evidence="3 4">
    <name type="scientific">Glaciecola nitratireducens (strain JCM 12485 / KCTC 12276 / FR1064)</name>
    <dbReference type="NCBI Taxonomy" id="1085623"/>
    <lineage>
        <taxon>Bacteria</taxon>
        <taxon>Pseudomonadati</taxon>
        <taxon>Pseudomonadota</taxon>
        <taxon>Gammaproteobacteria</taxon>
        <taxon>Alteromonadales</taxon>
        <taxon>Alteromonadaceae</taxon>
        <taxon>Brumicola</taxon>
    </lineage>
</organism>
<protein>
    <submittedName>
        <fullName evidence="3">Uncharacterized protein</fullName>
    </submittedName>
</protein>
<dbReference type="EMBL" id="CP003060">
    <property type="protein sequence ID" value="AEP29069.1"/>
    <property type="molecule type" value="Genomic_DNA"/>
</dbReference>
<reference evidence="3 4" key="1">
    <citation type="journal article" date="2011" name="J. Bacteriol.">
        <title>Complete genome sequence of seawater bacterium Glaciecola nitratireducens FR1064T.</title>
        <authorList>
            <person name="Bian F."/>
            <person name="Qin Q.L."/>
            <person name="Xie B.B."/>
            <person name="Shu Y.L."/>
            <person name="Zhang X.Y."/>
            <person name="Yu Y."/>
            <person name="Chen B."/>
            <person name="Chen X.L."/>
            <person name="Zhou B.C."/>
            <person name="Zhang Y.Z."/>
        </authorList>
    </citation>
    <scope>NUCLEOTIDE SEQUENCE [LARGE SCALE GENOMIC DNA]</scope>
    <source>
        <strain evidence="4">JCM 12485 / KCTC 12276 / FR1064</strain>
    </source>
</reference>
<dbReference type="SUPFAM" id="SSF55486">
    <property type="entry name" value="Metalloproteases ('zincins'), catalytic domain"/>
    <property type="match status" value="2"/>
</dbReference>
<dbReference type="HOGENOM" id="CLU_526541_0_0_6"/>
<dbReference type="RefSeq" id="WP_014107944.1">
    <property type="nucleotide sequence ID" value="NC_016041.1"/>
</dbReference>
<keyword evidence="4" id="KW-1185">Reference proteome</keyword>
<feature type="region of interest" description="Disordered" evidence="1">
    <location>
        <begin position="70"/>
        <end position="93"/>
    </location>
</feature>
<evidence type="ECO:0000256" key="2">
    <source>
        <dbReference type="SAM" id="SignalP"/>
    </source>
</evidence>
<feature type="signal peptide" evidence="2">
    <location>
        <begin position="1"/>
        <end position="26"/>
    </location>
</feature>
<proteinExistence type="predicted"/>
<evidence type="ECO:0000313" key="3">
    <source>
        <dbReference type="EMBL" id="AEP29069.1"/>
    </source>
</evidence>